<keyword evidence="3" id="KW-1185">Reference proteome</keyword>
<keyword evidence="1" id="KW-0472">Membrane</keyword>
<feature type="transmembrane region" description="Helical" evidence="1">
    <location>
        <begin position="85"/>
        <end position="114"/>
    </location>
</feature>
<name>A0A512AZI7_9BACT</name>
<comment type="caution">
    <text evidence="2">The sequence shown here is derived from an EMBL/GenBank/DDBJ whole genome shotgun (WGS) entry which is preliminary data.</text>
</comment>
<accession>A0A512AZI7</accession>
<protein>
    <submittedName>
        <fullName evidence="2">Uncharacterized protein</fullName>
    </submittedName>
</protein>
<evidence type="ECO:0000313" key="3">
    <source>
        <dbReference type="Proteomes" id="UP000321532"/>
    </source>
</evidence>
<keyword evidence="1" id="KW-1133">Transmembrane helix</keyword>
<evidence type="ECO:0000256" key="1">
    <source>
        <dbReference type="SAM" id="Phobius"/>
    </source>
</evidence>
<dbReference type="Proteomes" id="UP000321532">
    <property type="component" value="Unassembled WGS sequence"/>
</dbReference>
<proteinExistence type="predicted"/>
<organism evidence="2 3">
    <name type="scientific">Adhaeribacter aerolatus</name>
    <dbReference type="NCBI Taxonomy" id="670289"/>
    <lineage>
        <taxon>Bacteria</taxon>
        <taxon>Pseudomonadati</taxon>
        <taxon>Bacteroidota</taxon>
        <taxon>Cytophagia</taxon>
        <taxon>Cytophagales</taxon>
        <taxon>Hymenobacteraceae</taxon>
        <taxon>Adhaeribacter</taxon>
    </lineage>
</organism>
<dbReference type="AlphaFoldDB" id="A0A512AZI7"/>
<reference evidence="2 3" key="1">
    <citation type="submission" date="2019-07" db="EMBL/GenBank/DDBJ databases">
        <title>Whole genome shotgun sequence of Adhaeribacter aerolatus NBRC 106133.</title>
        <authorList>
            <person name="Hosoyama A."/>
            <person name="Uohara A."/>
            <person name="Ohji S."/>
            <person name="Ichikawa N."/>
        </authorList>
    </citation>
    <scope>NUCLEOTIDE SEQUENCE [LARGE SCALE GENOMIC DNA]</scope>
    <source>
        <strain evidence="2 3">NBRC 106133</strain>
    </source>
</reference>
<feature type="transmembrane region" description="Helical" evidence="1">
    <location>
        <begin position="134"/>
        <end position="155"/>
    </location>
</feature>
<gene>
    <name evidence="2" type="ORF">AAE02nite_26010</name>
</gene>
<sequence>MRYHFRIPDFPDSNFEIESSIWTGKSKVYMDDVLLEQANEKGKPFLIPTSEGEYIRAFPKSSYPDLVPVLEIKGKQIQIVEKLKWYQYAIGGIPILLLFIGGAIGGGIGAVGAITNFRIFRQEGSAVSKYLKVVGIIIGTYLLYFIVTAFFSVLFSKN</sequence>
<evidence type="ECO:0000313" key="2">
    <source>
        <dbReference type="EMBL" id="GEO04937.1"/>
    </source>
</evidence>
<keyword evidence="1" id="KW-0812">Transmembrane</keyword>
<dbReference type="EMBL" id="BJYS01000018">
    <property type="protein sequence ID" value="GEO04937.1"/>
    <property type="molecule type" value="Genomic_DNA"/>
</dbReference>